<sequence length="670" mass="76429">MSADPISIIGLVGQVGDLLWKAYNYGKEVYEAQEDMKSLFTDLSVLKSTLEQMQKSFTPHGEDTIAAKMKELESSRDFQSALRSTQELVARLIQNLSKKRMNHRKLHALAWPLVKDDVKADIDRLERIKSWFIMVIMADDSVRLRALMSESGEILKIVQEEQARRKNKEEDETTQRIRGWLQFVSSKRLHIEACKKRKAQTGLWFINRKFREWAEGQDKKAKVLWLSGRSGAGKTVLISTAVEEARALCKMNPKIGVAFFYCTYGDLHSQEPIGVLGSIAYQLSEQLPRAMSSLDLLRKDQEAPSEPALCALILDHVSAFEKFLIIVDAINESYRSADVLNELLKLTSSCTTVRLLVTAISDHQHFLGLLDGKLPLPLPEFMDVEIKTEQIENDLRCYVMARTEEEPLLRELDAETKDKMQATLLEKANGMFRYVQCQLDYLKKLRTTQMVIDELYCLPEDLFATYERILTNIPEPDNLLAREALNMLAVALRPVTLLELAEAAVINVLYRDTCIDNRHRLRYHTVLVDICQGLITYDKTSSIVSLAHSSIRAFLTSDRISKGKASWYGASVYLFHQIIAEKCLKYLMFDHFRGGCVEEKRDLEKRLTEYPLLKYSAQYWPVHARLSGNKRGPDSLLVPQILRFFLTGSFPNGGNLSSWAQCLMPDAPSI</sequence>
<gene>
    <name evidence="1" type="ORF">H2199_009227</name>
</gene>
<accession>A0ACC2YET8</accession>
<comment type="caution">
    <text evidence="1">The sequence shown here is derived from an EMBL/GenBank/DDBJ whole genome shotgun (WGS) entry which is preliminary data.</text>
</comment>
<dbReference type="EMBL" id="JAPDRP010000041">
    <property type="protein sequence ID" value="KAJ9633814.1"/>
    <property type="molecule type" value="Genomic_DNA"/>
</dbReference>
<organism evidence="1 2">
    <name type="scientific">Coniosporium tulheliwenetii</name>
    <dbReference type="NCBI Taxonomy" id="3383036"/>
    <lineage>
        <taxon>Eukaryota</taxon>
        <taxon>Fungi</taxon>
        <taxon>Dikarya</taxon>
        <taxon>Ascomycota</taxon>
        <taxon>Pezizomycotina</taxon>
        <taxon>Dothideomycetes</taxon>
        <taxon>Dothideomycetes incertae sedis</taxon>
        <taxon>Coniosporium</taxon>
    </lineage>
</organism>
<dbReference type="Proteomes" id="UP001172680">
    <property type="component" value="Unassembled WGS sequence"/>
</dbReference>
<proteinExistence type="predicted"/>
<reference evidence="1" key="1">
    <citation type="submission" date="2022-10" db="EMBL/GenBank/DDBJ databases">
        <title>Culturing micro-colonial fungi from biological soil crusts in the Mojave desert and describing Neophaeococcomyces mojavensis, and introducing the new genera and species Taxawa tesnikishii.</title>
        <authorList>
            <person name="Kurbessoian T."/>
            <person name="Stajich J.E."/>
        </authorList>
    </citation>
    <scope>NUCLEOTIDE SEQUENCE</scope>
    <source>
        <strain evidence="1">JES_115</strain>
    </source>
</reference>
<evidence type="ECO:0000313" key="1">
    <source>
        <dbReference type="EMBL" id="KAJ9633814.1"/>
    </source>
</evidence>
<keyword evidence="2" id="KW-1185">Reference proteome</keyword>
<evidence type="ECO:0000313" key="2">
    <source>
        <dbReference type="Proteomes" id="UP001172680"/>
    </source>
</evidence>
<protein>
    <submittedName>
        <fullName evidence="1">Uncharacterized protein</fullName>
    </submittedName>
</protein>
<name>A0ACC2YET8_9PEZI</name>